<gene>
    <name evidence="1" type="ORF">AAHA92_23292</name>
</gene>
<name>A0ABD1GRH5_SALDI</name>
<accession>A0ABD1GRH5</accession>
<dbReference type="AlphaFoldDB" id="A0ABD1GRH5"/>
<reference evidence="1 2" key="1">
    <citation type="submission" date="2024-06" db="EMBL/GenBank/DDBJ databases">
        <title>A chromosome level genome sequence of Diviner's sage (Salvia divinorum).</title>
        <authorList>
            <person name="Ford S.A."/>
            <person name="Ro D.-K."/>
            <person name="Ness R.W."/>
            <person name="Phillips M.A."/>
        </authorList>
    </citation>
    <scope>NUCLEOTIDE SEQUENCE [LARGE SCALE GENOMIC DNA]</scope>
    <source>
        <strain evidence="1">SAF-2024a</strain>
        <tissue evidence="1">Leaf</tissue>
    </source>
</reference>
<protein>
    <submittedName>
        <fullName evidence="1">Uncharacterized protein</fullName>
    </submittedName>
</protein>
<proteinExistence type="predicted"/>
<evidence type="ECO:0000313" key="1">
    <source>
        <dbReference type="EMBL" id="KAL1546733.1"/>
    </source>
</evidence>
<evidence type="ECO:0000313" key="2">
    <source>
        <dbReference type="Proteomes" id="UP001567538"/>
    </source>
</evidence>
<keyword evidence="2" id="KW-1185">Reference proteome</keyword>
<comment type="caution">
    <text evidence="1">The sequence shown here is derived from an EMBL/GenBank/DDBJ whole genome shotgun (WGS) entry which is preliminary data.</text>
</comment>
<dbReference type="EMBL" id="JBEAFC010000008">
    <property type="protein sequence ID" value="KAL1546733.1"/>
    <property type="molecule type" value="Genomic_DNA"/>
</dbReference>
<organism evidence="1 2">
    <name type="scientific">Salvia divinorum</name>
    <name type="common">Maria pastora</name>
    <name type="synonym">Diviner's sage</name>
    <dbReference type="NCBI Taxonomy" id="28513"/>
    <lineage>
        <taxon>Eukaryota</taxon>
        <taxon>Viridiplantae</taxon>
        <taxon>Streptophyta</taxon>
        <taxon>Embryophyta</taxon>
        <taxon>Tracheophyta</taxon>
        <taxon>Spermatophyta</taxon>
        <taxon>Magnoliopsida</taxon>
        <taxon>eudicotyledons</taxon>
        <taxon>Gunneridae</taxon>
        <taxon>Pentapetalae</taxon>
        <taxon>asterids</taxon>
        <taxon>lamiids</taxon>
        <taxon>Lamiales</taxon>
        <taxon>Lamiaceae</taxon>
        <taxon>Nepetoideae</taxon>
        <taxon>Mentheae</taxon>
        <taxon>Salviinae</taxon>
        <taxon>Salvia</taxon>
        <taxon>Salvia subgen. Calosphace</taxon>
    </lineage>
</organism>
<dbReference type="Proteomes" id="UP001567538">
    <property type="component" value="Unassembled WGS sequence"/>
</dbReference>
<sequence>MNEDRGYLFQQSAASIQFGRGSSHGNDLMIHAQTTRDFPCLKLPFIASKTAAGLENTAMPFTPPHWMCRRILKWEMKMSFKKIEV</sequence>